<gene>
    <name evidence="2" type="ORF">SAMN05192561_101933</name>
</gene>
<evidence type="ECO:0000256" key="1">
    <source>
        <dbReference type="SAM" id="MobiDB-lite"/>
    </source>
</evidence>
<proteinExistence type="predicted"/>
<evidence type="ECO:0000313" key="3">
    <source>
        <dbReference type="Proteomes" id="UP000199215"/>
    </source>
</evidence>
<sequence length="107" mass="11669">MVTGADLEDAAESRTDLPDADEVYDREESIPLSALFDDAFVTEHTDFETFDDLVAASPSEATSGADLGEVSSGTWDAFVAEHTDFADEETFVMAARDNWVAKKLDLE</sequence>
<dbReference type="OrthoDB" id="178002at2157"/>
<dbReference type="AlphaFoldDB" id="A0A1H6I8F6"/>
<name>A0A1H6I8F6_9EURY</name>
<feature type="region of interest" description="Disordered" evidence="1">
    <location>
        <begin position="1"/>
        <end position="24"/>
    </location>
</feature>
<feature type="compositionally biased region" description="Acidic residues" evidence="1">
    <location>
        <begin position="1"/>
        <end position="10"/>
    </location>
</feature>
<dbReference type="Proteomes" id="UP000199215">
    <property type="component" value="Unassembled WGS sequence"/>
</dbReference>
<evidence type="ECO:0000313" key="2">
    <source>
        <dbReference type="EMBL" id="SEH42666.1"/>
    </source>
</evidence>
<accession>A0A1H6I8F6</accession>
<dbReference type="RefSeq" id="WP_092814901.1">
    <property type="nucleotide sequence ID" value="NZ_FNWU01000001.1"/>
</dbReference>
<keyword evidence="3" id="KW-1185">Reference proteome</keyword>
<reference evidence="2 3" key="1">
    <citation type="submission" date="2016-10" db="EMBL/GenBank/DDBJ databases">
        <authorList>
            <person name="de Groot N.N."/>
        </authorList>
    </citation>
    <scope>NUCLEOTIDE SEQUENCE [LARGE SCALE GENOMIC DNA]</scope>
    <source>
        <strain evidence="2 3">IBRC-M10418</strain>
    </source>
</reference>
<dbReference type="EMBL" id="FNWU01000001">
    <property type="protein sequence ID" value="SEH42666.1"/>
    <property type="molecule type" value="Genomic_DNA"/>
</dbReference>
<protein>
    <submittedName>
        <fullName evidence="2">Uncharacterized protein</fullName>
    </submittedName>
</protein>
<organism evidence="2 3">
    <name type="scientific">Halopenitus malekzadehii</name>
    <dbReference type="NCBI Taxonomy" id="1267564"/>
    <lineage>
        <taxon>Archaea</taxon>
        <taxon>Methanobacteriati</taxon>
        <taxon>Methanobacteriota</taxon>
        <taxon>Stenosarchaea group</taxon>
        <taxon>Halobacteria</taxon>
        <taxon>Halobacteriales</taxon>
        <taxon>Haloferacaceae</taxon>
        <taxon>Halopenitus</taxon>
    </lineage>
</organism>